<dbReference type="PANTHER" id="PTHR20977:SF0">
    <property type="entry name" value="AT13385P-RELATED"/>
    <property type="match status" value="1"/>
</dbReference>
<evidence type="ECO:0000313" key="1">
    <source>
        <dbReference type="EMBL" id="JAC02243.1"/>
    </source>
</evidence>
<name>W8BSV5_CERCA</name>
<dbReference type="OrthoDB" id="7812215at2759"/>
<reference evidence="1" key="2">
    <citation type="journal article" date="2014" name="BMC Genomics">
        <title>A genomic perspective to assessing quality of mass-reared SIT flies used in Mediterranean fruit fly (Ceratitis capitata) eradication in California.</title>
        <authorList>
            <person name="Calla B."/>
            <person name="Hall B."/>
            <person name="Hou S."/>
            <person name="Geib S.M."/>
        </authorList>
    </citation>
    <scope>NUCLEOTIDE SEQUENCE</scope>
</reference>
<dbReference type="AlphaFoldDB" id="W8BSV5"/>
<reference evidence="1" key="1">
    <citation type="submission" date="2013-07" db="EMBL/GenBank/DDBJ databases">
        <authorList>
            <person name="Geib S."/>
        </authorList>
    </citation>
    <scope>NUCLEOTIDE SEQUENCE</scope>
</reference>
<dbReference type="Pfam" id="PF07248">
    <property type="entry name" value="DUF1431"/>
    <property type="match status" value="1"/>
</dbReference>
<proteinExistence type="evidence at transcript level"/>
<dbReference type="EMBL" id="GAMC01004313">
    <property type="protein sequence ID" value="JAC02243.1"/>
    <property type="molecule type" value="mRNA"/>
</dbReference>
<sequence length="163" mass="18946">MALSNLLLQTIKASTRRNSPIRTMAINARNWKYRAACAGDEVVCVGKNVKETKSDAVKCENEQPQHEASMWLRPIVYEKALPRLDELHYKPSDIGKRTYMRTWEDYPQSKEVPKKILCFENVAPPPFERRERNDRPKTACLIPNKENQARCTFSKKRSFVFVS</sequence>
<dbReference type="PANTHER" id="PTHR20977">
    <property type="entry name" value="AT13385P-RELATED"/>
    <property type="match status" value="1"/>
</dbReference>
<dbReference type="EMBL" id="GAMC01004314">
    <property type="protein sequence ID" value="JAC02242.1"/>
    <property type="molecule type" value="mRNA"/>
</dbReference>
<protein>
    <submittedName>
        <fullName evidence="1">Uncharacterized protein</fullName>
    </submittedName>
</protein>
<dbReference type="InterPro" id="IPR006611">
    <property type="entry name" value="DUF1431_DROsp"/>
</dbReference>
<organism evidence="1">
    <name type="scientific">Ceratitis capitata</name>
    <name type="common">Mediterranean fruit fly</name>
    <name type="synonym">Tephritis capitata</name>
    <dbReference type="NCBI Taxonomy" id="7213"/>
    <lineage>
        <taxon>Eukaryota</taxon>
        <taxon>Metazoa</taxon>
        <taxon>Ecdysozoa</taxon>
        <taxon>Arthropoda</taxon>
        <taxon>Hexapoda</taxon>
        <taxon>Insecta</taxon>
        <taxon>Pterygota</taxon>
        <taxon>Neoptera</taxon>
        <taxon>Endopterygota</taxon>
        <taxon>Diptera</taxon>
        <taxon>Brachycera</taxon>
        <taxon>Muscomorpha</taxon>
        <taxon>Tephritoidea</taxon>
        <taxon>Tephritidae</taxon>
        <taxon>Ceratitis</taxon>
        <taxon>Ceratitis</taxon>
    </lineage>
</organism>
<accession>W8BSV5</accession>